<dbReference type="AlphaFoldDB" id="A0AAV3PJV9"/>
<protein>
    <recommendedName>
        <fullName evidence="3">Protein FAR1-RELATED SEQUENCE</fullName>
    </recommendedName>
</protein>
<keyword evidence="2" id="KW-1185">Reference proteome</keyword>
<organism evidence="1 2">
    <name type="scientific">Lithospermum erythrorhizon</name>
    <name type="common">Purple gromwell</name>
    <name type="synonym">Lithospermum officinale var. erythrorhizon</name>
    <dbReference type="NCBI Taxonomy" id="34254"/>
    <lineage>
        <taxon>Eukaryota</taxon>
        <taxon>Viridiplantae</taxon>
        <taxon>Streptophyta</taxon>
        <taxon>Embryophyta</taxon>
        <taxon>Tracheophyta</taxon>
        <taxon>Spermatophyta</taxon>
        <taxon>Magnoliopsida</taxon>
        <taxon>eudicotyledons</taxon>
        <taxon>Gunneridae</taxon>
        <taxon>Pentapetalae</taxon>
        <taxon>asterids</taxon>
        <taxon>lamiids</taxon>
        <taxon>Boraginales</taxon>
        <taxon>Boraginaceae</taxon>
        <taxon>Boraginoideae</taxon>
        <taxon>Lithospermeae</taxon>
        <taxon>Lithospermum</taxon>
    </lineage>
</organism>
<proteinExistence type="predicted"/>
<sequence>MEIAIKNELPEIQYKLCVKHVHVNWGKRFSSKMLKNMMWKCVRAANEAYFEYRMQRLKNVTVEGYEALRRIDPRKWCRFAFSVGINCPELVNNWGHSTFS</sequence>
<comment type="caution">
    <text evidence="1">The sequence shown here is derived from an EMBL/GenBank/DDBJ whole genome shotgun (WGS) entry which is preliminary data.</text>
</comment>
<reference evidence="1 2" key="1">
    <citation type="submission" date="2024-01" db="EMBL/GenBank/DDBJ databases">
        <title>The complete chloroplast genome sequence of Lithospermum erythrorhizon: insights into the phylogenetic relationship among Boraginaceae species and the maternal lineages of purple gromwells.</title>
        <authorList>
            <person name="Okada T."/>
            <person name="Watanabe K."/>
        </authorList>
    </citation>
    <scope>NUCLEOTIDE SEQUENCE [LARGE SCALE GENOMIC DNA]</scope>
</reference>
<gene>
    <name evidence="1" type="ORF">LIER_37204</name>
</gene>
<dbReference type="Proteomes" id="UP001454036">
    <property type="component" value="Unassembled WGS sequence"/>
</dbReference>
<dbReference type="EMBL" id="BAABME010017673">
    <property type="protein sequence ID" value="GAA0150936.1"/>
    <property type="molecule type" value="Genomic_DNA"/>
</dbReference>
<name>A0AAV3PJV9_LITER</name>
<accession>A0AAV3PJV9</accession>
<evidence type="ECO:0000313" key="2">
    <source>
        <dbReference type="Proteomes" id="UP001454036"/>
    </source>
</evidence>
<evidence type="ECO:0000313" key="1">
    <source>
        <dbReference type="EMBL" id="GAA0150936.1"/>
    </source>
</evidence>
<evidence type="ECO:0008006" key="3">
    <source>
        <dbReference type="Google" id="ProtNLM"/>
    </source>
</evidence>